<dbReference type="HOGENOM" id="CLU_2004683_0_0_1"/>
<gene>
    <name evidence="2" type="ORF">PDE_03338</name>
</gene>
<organism evidence="2 3">
    <name type="scientific">Penicillium oxalicum (strain 114-2 / CGMCC 5302)</name>
    <name type="common">Penicillium decumbens</name>
    <dbReference type="NCBI Taxonomy" id="933388"/>
    <lineage>
        <taxon>Eukaryota</taxon>
        <taxon>Fungi</taxon>
        <taxon>Dikarya</taxon>
        <taxon>Ascomycota</taxon>
        <taxon>Pezizomycotina</taxon>
        <taxon>Eurotiomycetes</taxon>
        <taxon>Eurotiomycetidae</taxon>
        <taxon>Eurotiales</taxon>
        <taxon>Aspergillaceae</taxon>
        <taxon>Penicillium</taxon>
    </lineage>
</organism>
<name>S8B1Y9_PENO1</name>
<dbReference type="AlphaFoldDB" id="S8B1Y9"/>
<reference evidence="2 3" key="1">
    <citation type="journal article" date="2013" name="PLoS ONE">
        <title>Genomic and secretomic analyses reveal unique features of the lignocellulolytic enzyme system of Penicillium decumbens.</title>
        <authorList>
            <person name="Liu G."/>
            <person name="Zhang L."/>
            <person name="Wei X."/>
            <person name="Zou G."/>
            <person name="Qin Y."/>
            <person name="Ma L."/>
            <person name="Li J."/>
            <person name="Zheng H."/>
            <person name="Wang S."/>
            <person name="Wang C."/>
            <person name="Xun L."/>
            <person name="Zhao G.-P."/>
            <person name="Zhou Z."/>
            <person name="Qu Y."/>
        </authorList>
    </citation>
    <scope>NUCLEOTIDE SEQUENCE [LARGE SCALE GENOMIC DNA]</scope>
    <source>
        <strain evidence="3">114-2 / CGMCC 5302</strain>
    </source>
</reference>
<accession>S8B1Y9</accession>
<evidence type="ECO:0000256" key="1">
    <source>
        <dbReference type="SAM" id="MobiDB-lite"/>
    </source>
</evidence>
<dbReference type="EMBL" id="KB644411">
    <property type="protein sequence ID" value="EPS28392.1"/>
    <property type="molecule type" value="Genomic_DNA"/>
</dbReference>
<evidence type="ECO:0000313" key="3">
    <source>
        <dbReference type="Proteomes" id="UP000019376"/>
    </source>
</evidence>
<sequence length="124" mass="14195">MCFWMNPQKLVNRDSISDHYKPPDPSRPSVHGPAHFERPCSASEALFCSTPNQVSIHVAYNGWDGCILYFAPMKVAYFKILPLAKISPWGMINVFVEQAGNSPWNDYWVRSVVDLRFVLINVHK</sequence>
<keyword evidence="3" id="KW-1185">Reference proteome</keyword>
<dbReference type="Proteomes" id="UP000019376">
    <property type="component" value="Unassembled WGS sequence"/>
</dbReference>
<protein>
    <submittedName>
        <fullName evidence="2">Uncharacterized protein</fullName>
    </submittedName>
</protein>
<feature type="region of interest" description="Disordered" evidence="1">
    <location>
        <begin position="15"/>
        <end position="34"/>
    </location>
</feature>
<evidence type="ECO:0000313" key="2">
    <source>
        <dbReference type="EMBL" id="EPS28392.1"/>
    </source>
</evidence>
<proteinExistence type="predicted"/>
<feature type="compositionally biased region" description="Basic and acidic residues" evidence="1">
    <location>
        <begin position="15"/>
        <end position="24"/>
    </location>
</feature>